<evidence type="ECO:0000313" key="1">
    <source>
        <dbReference type="EMBL" id="SDD06010.1"/>
    </source>
</evidence>
<protein>
    <submittedName>
        <fullName evidence="1">Uncharacterized protein</fullName>
    </submittedName>
</protein>
<gene>
    <name evidence="1" type="ORF">SAMN05421630_105388</name>
</gene>
<sequence length="191" mass="21204">MTIAKVGAAPGRRMDVLFAPHGYLVQREDIASKVEHWLETCFSLKVLFISLGLALVSSLPGTILLRDDPSDAKILAVTAAPLLFLAYFLFGMLVRMAAEVVETIVEIVALFIPSRRRQRKFRKRPLEQRPGFVAATHIVQAWSTVESKRVTVVVRFADGSRKRFVGKAEDGHRLAAQFQQLLGPRLVPVAA</sequence>
<dbReference type="AlphaFoldDB" id="A0A222VRK0"/>
<keyword evidence="2" id="KW-1185">Reference proteome</keyword>
<dbReference type="KEGG" id="pmad:BAY61_16690"/>
<organism evidence="1 2">
    <name type="scientific">Prauserella marina</name>
    <dbReference type="NCBI Taxonomy" id="530584"/>
    <lineage>
        <taxon>Bacteria</taxon>
        <taxon>Bacillati</taxon>
        <taxon>Actinomycetota</taxon>
        <taxon>Actinomycetes</taxon>
        <taxon>Pseudonocardiales</taxon>
        <taxon>Pseudonocardiaceae</taxon>
        <taxon>Prauserella</taxon>
    </lineage>
</organism>
<dbReference type="EMBL" id="FMZE01000005">
    <property type="protein sequence ID" value="SDD06010.1"/>
    <property type="molecule type" value="Genomic_DNA"/>
</dbReference>
<proteinExistence type="predicted"/>
<dbReference type="STRING" id="530584.SAMN05421630_105388"/>
<name>A0A222VRK0_9PSEU</name>
<reference evidence="1 2" key="1">
    <citation type="submission" date="2016-10" db="EMBL/GenBank/DDBJ databases">
        <authorList>
            <person name="de Groot N.N."/>
        </authorList>
    </citation>
    <scope>NUCLEOTIDE SEQUENCE [LARGE SCALE GENOMIC DNA]</scope>
    <source>
        <strain evidence="1 2">CGMCC 4.5506</strain>
    </source>
</reference>
<accession>A0A222VRK0</accession>
<dbReference type="Proteomes" id="UP000199494">
    <property type="component" value="Unassembled WGS sequence"/>
</dbReference>
<dbReference type="RefSeq" id="WP_091804968.1">
    <property type="nucleotide sequence ID" value="NZ_CP016353.1"/>
</dbReference>
<evidence type="ECO:0000313" key="2">
    <source>
        <dbReference type="Proteomes" id="UP000199494"/>
    </source>
</evidence>